<name>A0AAE3ILV8_9BACT</name>
<accession>A0AAE3ILV8</accession>
<evidence type="ECO:0000259" key="2">
    <source>
        <dbReference type="Pfam" id="PF13648"/>
    </source>
</evidence>
<dbReference type="InterPro" id="IPR024311">
    <property type="entry name" value="Lipocalin-like"/>
</dbReference>
<feature type="signal peptide" evidence="1">
    <location>
        <begin position="1"/>
        <end position="23"/>
    </location>
</feature>
<dbReference type="Pfam" id="PF13648">
    <property type="entry name" value="Lipocalin_4"/>
    <property type="match status" value="1"/>
</dbReference>
<dbReference type="Proteomes" id="UP001209317">
    <property type="component" value="Unassembled WGS sequence"/>
</dbReference>
<keyword evidence="1" id="KW-0732">Signal</keyword>
<gene>
    <name evidence="3" type="ORF">OD355_06980</name>
</gene>
<dbReference type="RefSeq" id="WP_263037740.1">
    <property type="nucleotide sequence ID" value="NZ_JAOTPL010000008.1"/>
</dbReference>
<evidence type="ECO:0000313" key="3">
    <source>
        <dbReference type="EMBL" id="MCU7694254.1"/>
    </source>
</evidence>
<keyword evidence="4" id="KW-1185">Reference proteome</keyword>
<comment type="caution">
    <text evidence="3">The sequence shown here is derived from an EMBL/GenBank/DDBJ whole genome shotgun (WGS) entry which is preliminary data.</text>
</comment>
<reference evidence="3" key="1">
    <citation type="submission" date="2022-10" db="EMBL/GenBank/DDBJ databases">
        <authorList>
            <person name="Kim H.S."/>
            <person name="Kim J.-S."/>
            <person name="Suh M.K."/>
            <person name="Eom M.K."/>
            <person name="Lee J.-S."/>
        </authorList>
    </citation>
    <scope>NUCLEOTIDE SEQUENCE</scope>
    <source>
        <strain evidence="3">LIP-5</strain>
    </source>
</reference>
<protein>
    <submittedName>
        <fullName evidence="3">Lipocalin family protein</fullName>
    </submittedName>
</protein>
<evidence type="ECO:0000313" key="4">
    <source>
        <dbReference type="Proteomes" id="UP001209317"/>
    </source>
</evidence>
<organism evidence="3 4">
    <name type="scientific">Haoranjiania flava</name>
    <dbReference type="NCBI Taxonomy" id="1856322"/>
    <lineage>
        <taxon>Bacteria</taxon>
        <taxon>Pseudomonadati</taxon>
        <taxon>Bacteroidota</taxon>
        <taxon>Chitinophagia</taxon>
        <taxon>Chitinophagales</taxon>
        <taxon>Chitinophagaceae</taxon>
        <taxon>Haoranjiania</taxon>
    </lineage>
</organism>
<proteinExistence type="predicted"/>
<evidence type="ECO:0000256" key="1">
    <source>
        <dbReference type="SAM" id="SignalP"/>
    </source>
</evidence>
<dbReference type="AlphaFoldDB" id="A0AAE3ILV8"/>
<feature type="domain" description="Lipocalin-like" evidence="2">
    <location>
        <begin position="37"/>
        <end position="123"/>
    </location>
</feature>
<dbReference type="PROSITE" id="PS51257">
    <property type="entry name" value="PROKAR_LIPOPROTEIN"/>
    <property type="match status" value="1"/>
</dbReference>
<feature type="chain" id="PRO_5042086450" evidence="1">
    <location>
        <begin position="24"/>
        <end position="153"/>
    </location>
</feature>
<sequence length="153" mass="17213">MKYYYPRNILLCTMLALFLTAISSCSKSDQANKRNELVATWESQSLTISVYDARNTLLQKDTETMDDGASRITFNADGTMKSDDDSGNWKLEGNTIVATHTEGGSTVTQRFNIETLTSSKLVLSQRIDDIEEIKSMLHKDAKYIVVVIDFKKV</sequence>
<dbReference type="EMBL" id="JAOTPL010000008">
    <property type="protein sequence ID" value="MCU7694254.1"/>
    <property type="molecule type" value="Genomic_DNA"/>
</dbReference>